<evidence type="ECO:0000313" key="2">
    <source>
        <dbReference type="EMBL" id="MCR0981851.1"/>
    </source>
</evidence>
<accession>A0ABT1X166</accession>
<dbReference type="EMBL" id="JANJOU010000003">
    <property type="protein sequence ID" value="MCR0981851.1"/>
    <property type="molecule type" value="Genomic_DNA"/>
</dbReference>
<proteinExistence type="predicted"/>
<reference evidence="2 3" key="1">
    <citation type="submission" date="2022-06" db="EMBL/GenBank/DDBJ databases">
        <title>Roseomonas CN29.</title>
        <authorList>
            <person name="Cheng Y."/>
            <person name="He X."/>
        </authorList>
    </citation>
    <scope>NUCLEOTIDE SEQUENCE [LARGE SCALE GENOMIC DNA]</scope>
    <source>
        <strain evidence="2 3">CN29</strain>
    </source>
</reference>
<protein>
    <submittedName>
        <fullName evidence="2">Uncharacterized protein</fullName>
    </submittedName>
</protein>
<dbReference type="Proteomes" id="UP001524642">
    <property type="component" value="Unassembled WGS sequence"/>
</dbReference>
<gene>
    <name evidence="2" type="ORF">NRP21_07300</name>
</gene>
<dbReference type="RefSeq" id="WP_257715512.1">
    <property type="nucleotide sequence ID" value="NZ_JANJOU010000003.1"/>
</dbReference>
<organism evidence="2 3">
    <name type="scientific">Roseomonas populi</name>
    <dbReference type="NCBI Taxonomy" id="3121582"/>
    <lineage>
        <taxon>Bacteria</taxon>
        <taxon>Pseudomonadati</taxon>
        <taxon>Pseudomonadota</taxon>
        <taxon>Alphaproteobacteria</taxon>
        <taxon>Acetobacterales</taxon>
        <taxon>Roseomonadaceae</taxon>
        <taxon>Roseomonas</taxon>
    </lineage>
</organism>
<keyword evidence="3" id="KW-1185">Reference proteome</keyword>
<evidence type="ECO:0000256" key="1">
    <source>
        <dbReference type="SAM" id="SignalP"/>
    </source>
</evidence>
<comment type="caution">
    <text evidence="2">The sequence shown here is derived from an EMBL/GenBank/DDBJ whole genome shotgun (WGS) entry which is preliminary data.</text>
</comment>
<name>A0ABT1X166_9PROT</name>
<evidence type="ECO:0000313" key="3">
    <source>
        <dbReference type="Proteomes" id="UP001524642"/>
    </source>
</evidence>
<sequence length="129" mass="13759">MFARKRAKQPGLSMRNLFAMAAIAGLFAGRGLQKFQDEGQSIDQAIASASDLAFKTAEAMMAHVGDDEPDVPMTPGKEGFATAALTGLLAGGGVHMLFEGGYSEDEVKECLADLSFLLGREMDRRTKLS</sequence>
<feature type="signal peptide" evidence="1">
    <location>
        <begin position="1"/>
        <end position="24"/>
    </location>
</feature>
<feature type="chain" id="PRO_5046036409" evidence="1">
    <location>
        <begin position="25"/>
        <end position="129"/>
    </location>
</feature>
<keyword evidence="1" id="KW-0732">Signal</keyword>